<dbReference type="InterPro" id="IPR045004">
    <property type="entry name" value="ECH_dom"/>
</dbReference>
<dbReference type="OMA" id="AYRNNEH"/>
<dbReference type="AlphaFoldDB" id="Q6CJH2"/>
<dbReference type="GO" id="GO:0006574">
    <property type="term" value="P:L-valine catabolic process"/>
    <property type="evidence" value="ECO:0007669"/>
    <property type="project" value="TreeGrafter"/>
</dbReference>
<dbReference type="EMBL" id="CR382126">
    <property type="protein sequence ID" value="CAG98625.1"/>
    <property type="molecule type" value="Genomic_DNA"/>
</dbReference>
<dbReference type="InParanoid" id="Q6CJH2"/>
<dbReference type="Gene3D" id="3.90.226.10">
    <property type="entry name" value="2-enoyl-CoA Hydratase, Chain A, domain 1"/>
    <property type="match status" value="1"/>
</dbReference>
<organism evidence="5 6">
    <name type="scientific">Kluyveromyces lactis (strain ATCC 8585 / CBS 2359 / DSM 70799 / NBRC 1267 / NRRL Y-1140 / WM37)</name>
    <name type="common">Yeast</name>
    <name type="synonym">Candida sphaerica</name>
    <dbReference type="NCBI Taxonomy" id="284590"/>
    <lineage>
        <taxon>Eukaryota</taxon>
        <taxon>Fungi</taxon>
        <taxon>Dikarya</taxon>
        <taxon>Ascomycota</taxon>
        <taxon>Saccharomycotina</taxon>
        <taxon>Saccharomycetes</taxon>
        <taxon>Saccharomycetales</taxon>
        <taxon>Saccharomycetaceae</taxon>
        <taxon>Kluyveromyces</taxon>
    </lineage>
</organism>
<dbReference type="GO" id="GO:0005739">
    <property type="term" value="C:mitochondrion"/>
    <property type="evidence" value="ECO:0007669"/>
    <property type="project" value="TreeGrafter"/>
</dbReference>
<keyword evidence="6" id="KW-1185">Reference proteome</keyword>
<dbReference type="GO" id="GO:0003860">
    <property type="term" value="F:3-hydroxyisobutyryl-CoA hydrolase activity"/>
    <property type="evidence" value="ECO:0007669"/>
    <property type="project" value="UniProtKB-EC"/>
</dbReference>
<dbReference type="FunFam" id="3.90.226.10:FF:000080">
    <property type="entry name" value="3-hydroxyisobutyryl-CoA hydrolase, mitochondrial"/>
    <property type="match status" value="1"/>
</dbReference>
<evidence type="ECO:0000256" key="1">
    <source>
        <dbReference type="ARBA" id="ARBA00001709"/>
    </source>
</evidence>
<feature type="domain" description="Enoyl-CoA hydratase/isomerase" evidence="4">
    <location>
        <begin position="42"/>
        <end position="393"/>
    </location>
</feature>
<accession>Q6CJH2</accession>
<dbReference type="PANTHER" id="PTHR43176">
    <property type="entry name" value="3-HYDROXYISOBUTYRYL-COA HYDROLASE-RELATED"/>
    <property type="match status" value="1"/>
</dbReference>
<sequence>MLRHSYCRAQQQSLRHVLKTRLAVNQLRFMSEVKFRVDSTARVVTLDRPKKLNALDVEMCSAILPTLQEYAKSTVNNVVILNSSASPRAFCSGGDVAQVAKLVKEGNFDYAREFFTKEYSLNLALATLNKPVISIMDGITMGGGVGLSTHIPFRIATENTRWAMPEMDIGFFPDVGATFSIPKLTTVGGSNGQLAQYLCMTGDILNGADAYVAGVASHYVPHDQISNLQARLAELHLTEATSQSTNRDDEIFDVVNHAIEEFNAPLPRDYKFKYTADELNVIEQCFDIGNSLKQIYSKLDEVIAGKTVSQTAQEFAAKTKQMLASKSPVSLEIAKELFQRNSFTDIQTALTQDLITATKMSESPDLCEFAEATSHKLLEKNKTPYQWKIKDLKLAQISVLISQNSSNPVSLIRPSNLVTFSEYPHHSKYQLPNETLVEKYITGADNHGRQTAVTKKEAVKFFQQLNPATKSKTGVDYLVGFIIDRKCVPNPDGFLRWKTSSAKL</sequence>
<evidence type="ECO:0000256" key="3">
    <source>
        <dbReference type="ARBA" id="ARBA00022801"/>
    </source>
</evidence>
<gene>
    <name evidence="5" type="ORF">KLLA0_F18678g</name>
</gene>
<reference evidence="5 6" key="1">
    <citation type="journal article" date="2004" name="Nature">
        <title>Genome evolution in yeasts.</title>
        <authorList>
            <consortium name="Genolevures"/>
            <person name="Dujon B."/>
            <person name="Sherman D."/>
            <person name="Fischer G."/>
            <person name="Durrens P."/>
            <person name="Casaregola S."/>
            <person name="Lafontaine I."/>
            <person name="de Montigny J."/>
            <person name="Marck C."/>
            <person name="Neuveglise C."/>
            <person name="Talla E."/>
            <person name="Goffard N."/>
            <person name="Frangeul L."/>
            <person name="Aigle M."/>
            <person name="Anthouard V."/>
            <person name="Babour A."/>
            <person name="Barbe V."/>
            <person name="Barnay S."/>
            <person name="Blanchin S."/>
            <person name="Beckerich J.M."/>
            <person name="Beyne E."/>
            <person name="Bleykasten C."/>
            <person name="Boisrame A."/>
            <person name="Boyer J."/>
            <person name="Cattolico L."/>
            <person name="Confanioleri F."/>
            <person name="de Daruvar A."/>
            <person name="Despons L."/>
            <person name="Fabre E."/>
            <person name="Fairhead C."/>
            <person name="Ferry-Dumazet H."/>
            <person name="Groppi A."/>
            <person name="Hantraye F."/>
            <person name="Hennequin C."/>
            <person name="Jauniaux N."/>
            <person name="Joyet P."/>
            <person name="Kachouri R."/>
            <person name="Kerrest A."/>
            <person name="Koszul R."/>
            <person name="Lemaire M."/>
            <person name="Lesur I."/>
            <person name="Ma L."/>
            <person name="Muller H."/>
            <person name="Nicaud J.M."/>
            <person name="Nikolski M."/>
            <person name="Oztas S."/>
            <person name="Ozier-Kalogeropoulos O."/>
            <person name="Pellenz S."/>
            <person name="Potier S."/>
            <person name="Richard G.F."/>
            <person name="Straub M.L."/>
            <person name="Suleau A."/>
            <person name="Swennene D."/>
            <person name="Tekaia F."/>
            <person name="Wesolowski-Louvel M."/>
            <person name="Westhof E."/>
            <person name="Wirth B."/>
            <person name="Zeniou-Meyer M."/>
            <person name="Zivanovic I."/>
            <person name="Bolotin-Fukuhara M."/>
            <person name="Thierry A."/>
            <person name="Bouchier C."/>
            <person name="Caudron B."/>
            <person name="Scarpelli C."/>
            <person name="Gaillardin C."/>
            <person name="Weissenbach J."/>
            <person name="Wincker P."/>
            <person name="Souciet J.L."/>
        </authorList>
    </citation>
    <scope>NUCLEOTIDE SEQUENCE [LARGE SCALE GENOMIC DNA]</scope>
    <source>
        <strain evidence="6">ATCC 8585 / CBS 2359 / DSM 70799 / NBRC 1267 / NRRL Y-1140 / WM37</strain>
    </source>
</reference>
<keyword evidence="3" id="KW-0378">Hydrolase</keyword>
<proteinExistence type="predicted"/>
<dbReference type="InterPro" id="IPR029045">
    <property type="entry name" value="ClpP/crotonase-like_dom_sf"/>
</dbReference>
<dbReference type="FunCoup" id="Q6CJH2">
    <property type="interactions" value="740"/>
</dbReference>
<dbReference type="Pfam" id="PF16113">
    <property type="entry name" value="ECH_2"/>
    <property type="match status" value="1"/>
</dbReference>
<evidence type="ECO:0000313" key="6">
    <source>
        <dbReference type="Proteomes" id="UP000000598"/>
    </source>
</evidence>
<dbReference type="InterPro" id="IPR032259">
    <property type="entry name" value="HIBYL-CoA-H"/>
</dbReference>
<dbReference type="PANTHER" id="PTHR43176:SF3">
    <property type="entry name" value="3-HYDROXYISOBUTYRYL-COA HYDROLASE, MITOCHONDRIAL"/>
    <property type="match status" value="1"/>
</dbReference>
<dbReference type="eggNOG" id="KOG1684">
    <property type="taxonomic scope" value="Eukaryota"/>
</dbReference>
<dbReference type="STRING" id="284590.Q6CJH2"/>
<dbReference type="SUPFAM" id="SSF52096">
    <property type="entry name" value="ClpP/crotonase"/>
    <property type="match status" value="1"/>
</dbReference>
<dbReference type="CDD" id="cd06558">
    <property type="entry name" value="crotonase-like"/>
    <property type="match status" value="1"/>
</dbReference>
<dbReference type="KEGG" id="kla:KLLA0_F18678g"/>
<protein>
    <recommendedName>
        <fullName evidence="2">3-hydroxyisobutyryl-CoA hydrolase</fullName>
        <ecNumber evidence="2">3.1.2.4</ecNumber>
    </recommendedName>
</protein>
<evidence type="ECO:0000259" key="4">
    <source>
        <dbReference type="Pfam" id="PF16113"/>
    </source>
</evidence>
<dbReference type="HOGENOM" id="CLU_009834_22_0_1"/>
<evidence type="ECO:0000256" key="2">
    <source>
        <dbReference type="ARBA" id="ARBA00011915"/>
    </source>
</evidence>
<dbReference type="Proteomes" id="UP000000598">
    <property type="component" value="Chromosome F"/>
</dbReference>
<comment type="catalytic activity">
    <reaction evidence="1">
        <text>3-hydroxy-2-methylpropanoyl-CoA + H2O = 3-hydroxy-2-methylpropanoate + CoA + H(+)</text>
        <dbReference type="Rhea" id="RHEA:20888"/>
        <dbReference type="ChEBI" id="CHEBI:11805"/>
        <dbReference type="ChEBI" id="CHEBI:15377"/>
        <dbReference type="ChEBI" id="CHEBI:15378"/>
        <dbReference type="ChEBI" id="CHEBI:57287"/>
        <dbReference type="ChEBI" id="CHEBI:57340"/>
        <dbReference type="EC" id="3.1.2.4"/>
    </reaction>
</comment>
<dbReference type="EC" id="3.1.2.4" evidence="2"/>
<name>Q6CJH2_KLULA</name>
<evidence type="ECO:0000313" key="5">
    <source>
        <dbReference type="EMBL" id="CAG98625.1"/>
    </source>
</evidence>
<dbReference type="PaxDb" id="284590-Q6CJH2"/>